<keyword evidence="2" id="KW-0479">Metal-binding</keyword>
<keyword evidence="1" id="KW-0436">Ligase</keyword>
<evidence type="ECO:0000256" key="5">
    <source>
        <dbReference type="ARBA" id="ARBA00022842"/>
    </source>
</evidence>
<name>A0A975U9U4_9VIBR</name>
<dbReference type="GO" id="GO:0005524">
    <property type="term" value="F:ATP binding"/>
    <property type="evidence" value="ECO:0007669"/>
    <property type="project" value="UniProtKB-KW"/>
</dbReference>
<accession>A0A975U9U4</accession>
<evidence type="ECO:0000256" key="3">
    <source>
        <dbReference type="ARBA" id="ARBA00022741"/>
    </source>
</evidence>
<evidence type="ECO:0000256" key="1">
    <source>
        <dbReference type="ARBA" id="ARBA00022598"/>
    </source>
</evidence>
<dbReference type="AlphaFoldDB" id="A0A975U9U4"/>
<dbReference type="InterPro" id="IPR005494">
    <property type="entry name" value="GSPS_pre-ATP-grasp-like_dom"/>
</dbReference>
<organism evidence="7 8">
    <name type="scientific">Vibrio ostreae</name>
    <dbReference type="NCBI Taxonomy" id="2841925"/>
    <lineage>
        <taxon>Bacteria</taxon>
        <taxon>Pseudomonadati</taxon>
        <taxon>Pseudomonadota</taxon>
        <taxon>Gammaproteobacteria</taxon>
        <taxon>Vibrionales</taxon>
        <taxon>Vibrionaceae</taxon>
        <taxon>Vibrio</taxon>
    </lineage>
</organism>
<dbReference type="RefSeq" id="WP_218562149.1">
    <property type="nucleotide sequence ID" value="NZ_CP076643.1"/>
</dbReference>
<evidence type="ECO:0000256" key="2">
    <source>
        <dbReference type="ARBA" id="ARBA00022723"/>
    </source>
</evidence>
<dbReference type="KEGG" id="vos:KNV97_13955"/>
<protein>
    <submittedName>
        <fullName evidence="7">Glutathionylspermidine synthase family protein</fullName>
    </submittedName>
</protein>
<keyword evidence="5" id="KW-0460">Magnesium</keyword>
<dbReference type="Proteomes" id="UP000694232">
    <property type="component" value="Chromosome 1"/>
</dbReference>
<evidence type="ECO:0000313" key="7">
    <source>
        <dbReference type="EMBL" id="QXO16589.1"/>
    </source>
</evidence>
<dbReference type="Pfam" id="PF03738">
    <property type="entry name" value="GSP_synth"/>
    <property type="match status" value="1"/>
</dbReference>
<evidence type="ECO:0000256" key="4">
    <source>
        <dbReference type="ARBA" id="ARBA00022840"/>
    </source>
</evidence>
<dbReference type="GO" id="GO:0016874">
    <property type="term" value="F:ligase activity"/>
    <property type="evidence" value="ECO:0007669"/>
    <property type="project" value="UniProtKB-KW"/>
</dbReference>
<proteinExistence type="predicted"/>
<reference evidence="7" key="1">
    <citation type="submission" date="2021-06" db="EMBL/GenBank/DDBJ databases">
        <title>Vibrio nov. sp., novel gut bacterium isolated from Yellow Sea oyster.</title>
        <authorList>
            <person name="Muhammad N."/>
            <person name="Nguyen T.H."/>
            <person name="Lee Y.-J."/>
            <person name="Ko J."/>
            <person name="Kim S.-G."/>
        </authorList>
    </citation>
    <scope>NUCLEOTIDE SEQUENCE</scope>
    <source>
        <strain evidence="7">OG9-811</strain>
    </source>
</reference>
<gene>
    <name evidence="7" type="ORF">KNV97_13955</name>
</gene>
<evidence type="ECO:0000313" key="8">
    <source>
        <dbReference type="Proteomes" id="UP000694232"/>
    </source>
</evidence>
<keyword evidence="3" id="KW-0547">Nucleotide-binding</keyword>
<dbReference type="GO" id="GO:0046872">
    <property type="term" value="F:metal ion binding"/>
    <property type="evidence" value="ECO:0007669"/>
    <property type="project" value="UniProtKB-KW"/>
</dbReference>
<keyword evidence="4" id="KW-0067">ATP-binding</keyword>
<dbReference type="EMBL" id="CP076643">
    <property type="protein sequence ID" value="QXO16589.1"/>
    <property type="molecule type" value="Genomic_DNA"/>
</dbReference>
<feature type="domain" description="Glutathionylspermidine synthase pre-ATP-grasp-like" evidence="6">
    <location>
        <begin position="12"/>
        <end position="387"/>
    </location>
</feature>
<keyword evidence="8" id="KW-1185">Reference proteome</keyword>
<evidence type="ECO:0000259" key="6">
    <source>
        <dbReference type="Pfam" id="PF03738"/>
    </source>
</evidence>
<sequence length="389" mass="44688">MLQRDIEPRQNWQERLCELGFDFYEVSSQHPYWTDHQYFQLNRTQIEQIDSVTEELHQLTIKAIEYVFEHDLLHLFGLPEKHHALLRHSWETDKTYLYGRFDFAWNGKDAPKLLEYNAQTPTSLFEASVAAWDWLKQNVDAGRLPSQADQFNILDEQLIVQFSLLKTTKNPQSPVLHFACDETSSEDVRTVTYMAACAEEAGWEAVIVDINAIQLTDDERFADHNSKLINNLFSLYPYEFALLDEYSDYLACSHCTFIEPLWKVLLSSKALLPILWQLHPGHRNLLECYFADDPRAESLKNKVIKPIFSREGANIGIYCQGEQVAGTSGNYGREGFICQQYAPLARFDGSHCVVGSWVIGQVGAGISFRLSDNLITNDVARFVPHLILN</sequence>